<comment type="similarity">
    <text evidence="1 5">Belongs to the heat shock protein 70 family.</text>
</comment>
<dbReference type="Gene3D" id="1.20.1270.10">
    <property type="match status" value="1"/>
</dbReference>
<evidence type="ECO:0000256" key="3">
    <source>
        <dbReference type="ARBA" id="ARBA00022840"/>
    </source>
</evidence>
<dbReference type="PANTHER" id="PTHR19375">
    <property type="entry name" value="HEAT SHOCK PROTEIN 70KDA"/>
    <property type="match status" value="1"/>
</dbReference>
<evidence type="ECO:0000313" key="8">
    <source>
        <dbReference type="Proteomes" id="UP000092124"/>
    </source>
</evidence>
<dbReference type="Gene3D" id="3.90.640.10">
    <property type="entry name" value="Actin, Chain A, domain 4"/>
    <property type="match status" value="1"/>
</dbReference>
<proteinExistence type="inferred from homology"/>
<dbReference type="Gene3D" id="2.60.34.10">
    <property type="entry name" value="Substrate Binding Domain Of DNAk, Chain A, domain 1"/>
    <property type="match status" value="1"/>
</dbReference>
<evidence type="ECO:0000313" key="7">
    <source>
        <dbReference type="EMBL" id="OBS71007.1"/>
    </source>
</evidence>
<sequence>LPEVDLGSATPAALEQQKTRRHLELPSDPTSRLVMEIACKLPLKSIMNEQLIGGSVKNEVEMNPTKTVLDATCLVRHRFNYAVVRPKVQVENKGETKSFFLEEVSSTIPKKMKKIGEACLGKTVTNGCQHLDKKVGPERNVLNGFIWEVVFLMCQFSLLMMEFFRSSLQLEIPTWVKKTGNLVVCHFIAEFKCKHEKDINENKRAVLYLYCLPVLTLIFFYEGIDFYTSITCPRFEDLNADLKAPLRCQTRQVTGSIVLVAGSTSIPKIQKFLNDFFNRKRLSTSINPDKAIAYEVAVQEAILSGDKSDSVKDLLLLDVTPLPLGIKTDGGVMTVFTKHNTIIPIPPTLTTTWEYEDEKAMTKDNNLLGKFELIGISPAPYGILQNEVTLTLKYNTEDEKQRDKVPPKNSLEFYAFSMRATTEDEKLQGKINDEDEQKILDKYDETIKTPSVHNGSIPEGKTGRYEEFLAEIIGFPISEWKAGDCIHYRPLVNCNDDDDDDDDDNDD</sequence>
<dbReference type="InterPro" id="IPR043129">
    <property type="entry name" value="ATPase_NBD"/>
</dbReference>
<dbReference type="GO" id="GO:0140662">
    <property type="term" value="F:ATP-dependent protein folding chaperone"/>
    <property type="evidence" value="ECO:0007669"/>
    <property type="project" value="InterPro"/>
</dbReference>
<organism evidence="7 8">
    <name type="scientific">Neotoma lepida</name>
    <name type="common">Desert woodrat</name>
    <dbReference type="NCBI Taxonomy" id="56216"/>
    <lineage>
        <taxon>Eukaryota</taxon>
        <taxon>Metazoa</taxon>
        <taxon>Chordata</taxon>
        <taxon>Craniata</taxon>
        <taxon>Vertebrata</taxon>
        <taxon>Euteleostomi</taxon>
        <taxon>Mammalia</taxon>
        <taxon>Eutheria</taxon>
        <taxon>Euarchontoglires</taxon>
        <taxon>Glires</taxon>
        <taxon>Rodentia</taxon>
        <taxon>Myomorpha</taxon>
        <taxon>Muroidea</taxon>
        <taxon>Cricetidae</taxon>
        <taxon>Neotominae</taxon>
        <taxon>Neotoma</taxon>
    </lineage>
</organism>
<keyword evidence="4" id="KW-0007">Acetylation</keyword>
<evidence type="ECO:0000256" key="1">
    <source>
        <dbReference type="ARBA" id="ARBA00007381"/>
    </source>
</evidence>
<evidence type="ECO:0000256" key="6">
    <source>
        <dbReference type="SAM" id="MobiDB-lite"/>
    </source>
</evidence>
<evidence type="ECO:0000256" key="5">
    <source>
        <dbReference type="RuleBase" id="RU003322"/>
    </source>
</evidence>
<protein>
    <submittedName>
        <fullName evidence="7">Uncharacterized protein</fullName>
    </submittedName>
</protein>
<comment type="caution">
    <text evidence="7">The sequence shown here is derived from an EMBL/GenBank/DDBJ whole genome shotgun (WGS) entry which is preliminary data.</text>
</comment>
<dbReference type="EMBL" id="LZPO01066262">
    <property type="protein sequence ID" value="OBS71007.1"/>
    <property type="molecule type" value="Genomic_DNA"/>
</dbReference>
<reference evidence="7 8" key="1">
    <citation type="submission" date="2016-06" db="EMBL/GenBank/DDBJ databases">
        <title>The Draft Genome Sequence and Annotation of the Desert Woodrat Neotoma lepida.</title>
        <authorList>
            <person name="Campbell M."/>
            <person name="Oakeson K.F."/>
            <person name="Yandell M."/>
            <person name="Halpert J.R."/>
            <person name="Dearing D."/>
        </authorList>
    </citation>
    <scope>NUCLEOTIDE SEQUENCE [LARGE SCALE GENOMIC DNA]</scope>
    <source>
        <strain evidence="7">417</strain>
        <tissue evidence="7">Liver</tissue>
    </source>
</reference>
<dbReference type="SUPFAM" id="SSF100920">
    <property type="entry name" value="Heat shock protein 70kD (HSP70), peptide-binding domain"/>
    <property type="match status" value="1"/>
</dbReference>
<keyword evidence="2 5" id="KW-0547">Nucleotide-binding</keyword>
<keyword evidence="3 5" id="KW-0067">ATP-binding</keyword>
<dbReference type="SUPFAM" id="SSF53067">
    <property type="entry name" value="Actin-like ATPase domain"/>
    <property type="match status" value="1"/>
</dbReference>
<dbReference type="InterPro" id="IPR029047">
    <property type="entry name" value="HSP70_peptide-bd_sf"/>
</dbReference>
<dbReference type="AlphaFoldDB" id="A0A1A6H065"/>
<dbReference type="STRING" id="56216.A0A1A6H065"/>
<dbReference type="OrthoDB" id="2401965at2759"/>
<evidence type="ECO:0000256" key="4">
    <source>
        <dbReference type="ARBA" id="ARBA00022990"/>
    </source>
</evidence>
<dbReference type="GO" id="GO:0005524">
    <property type="term" value="F:ATP binding"/>
    <property type="evidence" value="ECO:0007669"/>
    <property type="project" value="UniProtKB-KW"/>
</dbReference>
<name>A0A1A6H065_NEOLE</name>
<accession>A0A1A6H065</accession>
<dbReference type="Gene3D" id="3.30.420.40">
    <property type="match status" value="3"/>
</dbReference>
<evidence type="ECO:0000256" key="2">
    <source>
        <dbReference type="ARBA" id="ARBA00022741"/>
    </source>
</evidence>
<keyword evidence="8" id="KW-1185">Reference proteome</keyword>
<dbReference type="InterPro" id="IPR013126">
    <property type="entry name" value="Hsp_70_fam"/>
</dbReference>
<dbReference type="SUPFAM" id="SSF100934">
    <property type="entry name" value="Heat shock protein 70kD (HSP70), C-terminal subdomain"/>
    <property type="match status" value="1"/>
</dbReference>
<feature type="non-terminal residue" evidence="7">
    <location>
        <position position="507"/>
    </location>
</feature>
<dbReference type="InterPro" id="IPR029048">
    <property type="entry name" value="HSP70_C_sf"/>
</dbReference>
<gene>
    <name evidence="7" type="ORF">A6R68_00453</name>
</gene>
<dbReference type="Proteomes" id="UP000092124">
    <property type="component" value="Unassembled WGS sequence"/>
</dbReference>
<feature type="non-terminal residue" evidence="7">
    <location>
        <position position="1"/>
    </location>
</feature>
<feature type="region of interest" description="Disordered" evidence="6">
    <location>
        <begin position="1"/>
        <end position="22"/>
    </location>
</feature>
<dbReference type="Pfam" id="PF00012">
    <property type="entry name" value="HSP70"/>
    <property type="match status" value="1"/>
</dbReference>